<dbReference type="GO" id="GO:0016787">
    <property type="term" value="F:hydrolase activity"/>
    <property type="evidence" value="ECO:0007669"/>
    <property type="project" value="UniProtKB-KW"/>
</dbReference>
<dbReference type="KEGG" id="mbac:BN1209_1630"/>
<feature type="domain" description="Endonuclease/exonuclease/phosphatase" evidence="1">
    <location>
        <begin position="8"/>
        <end position="240"/>
    </location>
</feature>
<dbReference type="STRING" id="1581680.BN1209_1630"/>
<organism evidence="2 3">
    <name type="scientific">Candidatus Methylopumilus turicensis</name>
    <dbReference type="NCBI Taxonomy" id="1581680"/>
    <lineage>
        <taxon>Bacteria</taxon>
        <taxon>Pseudomonadati</taxon>
        <taxon>Pseudomonadota</taxon>
        <taxon>Betaproteobacteria</taxon>
        <taxon>Nitrosomonadales</taxon>
        <taxon>Methylophilaceae</taxon>
        <taxon>Candidatus Methylopumilus</taxon>
    </lineage>
</organism>
<dbReference type="GO" id="GO:0006506">
    <property type="term" value="P:GPI anchor biosynthetic process"/>
    <property type="evidence" value="ECO:0007669"/>
    <property type="project" value="TreeGrafter"/>
</dbReference>
<dbReference type="GO" id="GO:0016020">
    <property type="term" value="C:membrane"/>
    <property type="evidence" value="ECO:0007669"/>
    <property type="project" value="GOC"/>
</dbReference>
<dbReference type="Pfam" id="PF03372">
    <property type="entry name" value="Exo_endo_phos"/>
    <property type="match status" value="1"/>
</dbReference>
<dbReference type="InterPro" id="IPR051916">
    <property type="entry name" value="GPI-anchor_lipid_remodeler"/>
</dbReference>
<dbReference type="PANTHER" id="PTHR14859:SF1">
    <property type="entry name" value="PGAP2-INTERACTING PROTEIN"/>
    <property type="match status" value="1"/>
</dbReference>
<evidence type="ECO:0000313" key="3">
    <source>
        <dbReference type="Proteomes" id="UP000056322"/>
    </source>
</evidence>
<dbReference type="SUPFAM" id="SSF56219">
    <property type="entry name" value="DNase I-like"/>
    <property type="match status" value="1"/>
</dbReference>
<protein>
    <submittedName>
        <fullName evidence="2">Putative metal-dependent hydrolase</fullName>
    </submittedName>
</protein>
<evidence type="ECO:0000259" key="1">
    <source>
        <dbReference type="Pfam" id="PF03372"/>
    </source>
</evidence>
<dbReference type="OrthoDB" id="9793162at2"/>
<dbReference type="Gene3D" id="3.60.10.10">
    <property type="entry name" value="Endonuclease/exonuclease/phosphatase"/>
    <property type="match status" value="1"/>
</dbReference>
<dbReference type="InterPro" id="IPR036691">
    <property type="entry name" value="Endo/exonu/phosph_ase_sf"/>
</dbReference>
<dbReference type="Proteomes" id="UP000056322">
    <property type="component" value="Chromosome 1"/>
</dbReference>
<reference evidence="3" key="1">
    <citation type="submission" date="2014-12" db="EMBL/GenBank/DDBJ databases">
        <authorList>
            <person name="Salcher M.M."/>
        </authorList>
    </citation>
    <scope>NUCLEOTIDE SEQUENCE [LARGE SCALE GENOMIC DNA]</scope>
    <source>
        <strain evidence="3">MMS-10A-171</strain>
    </source>
</reference>
<keyword evidence="3" id="KW-1185">Reference proteome</keyword>
<dbReference type="AlphaFoldDB" id="A0A0B7J013"/>
<dbReference type="RefSeq" id="WP_045751716.1">
    <property type="nucleotide sequence ID" value="NZ_LN794158.1"/>
</dbReference>
<evidence type="ECO:0000313" key="2">
    <source>
        <dbReference type="EMBL" id="CEN56665.1"/>
    </source>
</evidence>
<dbReference type="EMBL" id="LN794158">
    <property type="protein sequence ID" value="CEN56665.1"/>
    <property type="molecule type" value="Genomic_DNA"/>
</dbReference>
<dbReference type="HOGENOM" id="CLU_060500_3_2_4"/>
<dbReference type="InterPro" id="IPR005135">
    <property type="entry name" value="Endo/exonuclease/phosphatase"/>
</dbReference>
<sequence length="253" mass="28593">MHHTLNIATFNIHKGLTHFNARFALHEQRELLRTLQPDIVFLQEVRDEHAPHSKRFSNWPEAGQASFLADAIWPHFAYGKNSVYPAGHHGNAILSKFPIVAQNNADISSHSTEERGMLHCTIQIPKWDKPLHAICVHLGLFARWRHAQLKMVADYIDAHVPADAPLMIAGDFNDWTTRAGSVFAGKLGLHEVFKQHTGRHARSFPSVLPILSLDRVYIRGFHIQHAEVHSGSRLVKMSDHAVLSARLTRHPAE</sequence>
<keyword evidence="2" id="KW-0378">Hydrolase</keyword>
<accession>A0A0B7J013</accession>
<dbReference type="PANTHER" id="PTHR14859">
    <property type="entry name" value="CALCOFLUOR WHITE HYPERSENSITIVE PROTEIN PRECURSOR"/>
    <property type="match status" value="1"/>
</dbReference>
<name>A0A0B7J013_9PROT</name>
<proteinExistence type="predicted"/>
<gene>
    <name evidence="2" type="primary">ybhP</name>
    <name evidence="2" type="ORF">BN1209_1630</name>
</gene>